<dbReference type="InterPro" id="IPR036851">
    <property type="entry name" value="Chloroperoxidase-like_sf"/>
</dbReference>
<keyword evidence="4" id="KW-0479">Metal-binding</keyword>
<dbReference type="EMBL" id="CAAKMV010000111">
    <property type="protein sequence ID" value="VIO54774.1"/>
    <property type="molecule type" value="Genomic_DNA"/>
</dbReference>
<evidence type="ECO:0000259" key="8">
    <source>
        <dbReference type="PROSITE" id="PS51405"/>
    </source>
</evidence>
<dbReference type="EMBL" id="CAJPIJ010000174">
    <property type="protein sequence ID" value="CAG2002876.1"/>
    <property type="molecule type" value="Genomic_DNA"/>
</dbReference>
<keyword evidence="5" id="KW-0560">Oxidoreductase</keyword>
<evidence type="ECO:0000256" key="3">
    <source>
        <dbReference type="ARBA" id="ARBA00022617"/>
    </source>
</evidence>
<dbReference type="Gene3D" id="1.10.489.10">
    <property type="entry name" value="Chloroperoxidase-like"/>
    <property type="match status" value="1"/>
</dbReference>
<dbReference type="Proteomes" id="UP000746612">
    <property type="component" value="Unassembled WGS sequence"/>
</dbReference>
<evidence type="ECO:0000256" key="2">
    <source>
        <dbReference type="ARBA" id="ARBA00022559"/>
    </source>
</evidence>
<evidence type="ECO:0000256" key="6">
    <source>
        <dbReference type="ARBA" id="ARBA00023004"/>
    </source>
</evidence>
<evidence type="ECO:0000313" key="10">
    <source>
        <dbReference type="EMBL" id="VIO54774.1"/>
    </source>
</evidence>
<evidence type="ECO:0000256" key="4">
    <source>
        <dbReference type="ARBA" id="ARBA00022723"/>
    </source>
</evidence>
<accession>A0A2H3GD78</accession>
<dbReference type="PANTHER" id="PTHR33577">
    <property type="entry name" value="STERIGMATOCYSTIN BIOSYNTHESIS PEROXIDASE STCC-RELATED"/>
    <property type="match status" value="1"/>
</dbReference>
<dbReference type="AlphaFoldDB" id="A0A2H3GD78"/>
<evidence type="ECO:0000256" key="5">
    <source>
        <dbReference type="ARBA" id="ARBA00023002"/>
    </source>
</evidence>
<keyword evidence="3" id="KW-0349">Heme</keyword>
<gene>
    <name evidence="10" type="ORF">FUG_LOCUS144961</name>
    <name evidence="9" type="ORF">MDCFG202_LOCUS488206</name>
</gene>
<evidence type="ECO:0000313" key="11">
    <source>
        <dbReference type="Proteomes" id="UP000746612"/>
    </source>
</evidence>
<comment type="similarity">
    <text evidence="7">Belongs to the chloroperoxidase family.</text>
</comment>
<keyword evidence="2" id="KW-0575">Peroxidase</keyword>
<comment type="cofactor">
    <cofactor evidence="1">
        <name>heme b</name>
        <dbReference type="ChEBI" id="CHEBI:60344"/>
    </cofactor>
</comment>
<dbReference type="GO" id="GO:0004601">
    <property type="term" value="F:peroxidase activity"/>
    <property type="evidence" value="ECO:0007669"/>
    <property type="project" value="UniProtKB-KW"/>
</dbReference>
<name>A0A2H3GD78_GIBZA</name>
<proteinExistence type="inferred from homology"/>
<evidence type="ECO:0000256" key="1">
    <source>
        <dbReference type="ARBA" id="ARBA00001970"/>
    </source>
</evidence>
<dbReference type="GO" id="GO:0046872">
    <property type="term" value="F:metal ion binding"/>
    <property type="evidence" value="ECO:0007669"/>
    <property type="project" value="UniProtKB-KW"/>
</dbReference>
<dbReference type="InterPro" id="IPR000028">
    <property type="entry name" value="Chloroperoxidase"/>
</dbReference>
<reference evidence="9" key="2">
    <citation type="submission" date="2021-03" db="EMBL/GenBank/DDBJ databases">
        <authorList>
            <person name="Alouane T."/>
            <person name="Langin T."/>
            <person name="Bonhomme L."/>
        </authorList>
    </citation>
    <scope>NUCLEOTIDE SEQUENCE</scope>
    <source>
        <strain evidence="9">MDC_Fg202</strain>
    </source>
</reference>
<feature type="domain" description="Heme haloperoxidase family profile" evidence="8">
    <location>
        <begin position="21"/>
        <end position="225"/>
    </location>
</feature>
<protein>
    <recommendedName>
        <fullName evidence="8">Heme haloperoxidase family profile domain-containing protein</fullName>
    </recommendedName>
</protein>
<evidence type="ECO:0000256" key="7">
    <source>
        <dbReference type="ARBA" id="ARBA00025795"/>
    </source>
</evidence>
<keyword evidence="6" id="KW-0408">Iron</keyword>
<dbReference type="Pfam" id="PF01328">
    <property type="entry name" value="Peroxidase_2"/>
    <property type="match status" value="1"/>
</dbReference>
<sequence length="235" mass="26050">MLFNLLFLCSAVLAHHHSADDSNEWHGPSKWDRRSPCPMVNSLANHGYLPRDGLNITLDDLIEGFTDAINLDPAATTLVGKKALDTGDGTSFNLDDLAKPGILEHDGSLSRDDIYFGDNSRLDPHIWKSTLQHFRAPYISIQEAADARKDRLQVAAANNPEFSMTAEQNKISLIETSLYLTVFGNPEEGNANTHWVRTLFEKEMIPFTEGFQRSENPITVAQILGMVNKVAQASA</sequence>
<reference evidence="10" key="1">
    <citation type="submission" date="2019-04" db="EMBL/GenBank/DDBJ databases">
        <authorList>
            <person name="Melise S."/>
            <person name="Noan J."/>
            <person name="Okalmin O."/>
        </authorList>
    </citation>
    <scope>NUCLEOTIDE SEQUENCE</scope>
    <source>
        <strain evidence="10">FN9</strain>
    </source>
</reference>
<evidence type="ECO:0000313" key="9">
    <source>
        <dbReference type="EMBL" id="CAG2002876.1"/>
    </source>
</evidence>
<dbReference type="SUPFAM" id="SSF47571">
    <property type="entry name" value="Cloroperoxidase"/>
    <property type="match status" value="1"/>
</dbReference>
<organism evidence="9 11">
    <name type="scientific">Gibberella zeae</name>
    <name type="common">Wheat head blight fungus</name>
    <name type="synonym">Fusarium graminearum</name>
    <dbReference type="NCBI Taxonomy" id="5518"/>
    <lineage>
        <taxon>Eukaryota</taxon>
        <taxon>Fungi</taxon>
        <taxon>Dikarya</taxon>
        <taxon>Ascomycota</taxon>
        <taxon>Pezizomycotina</taxon>
        <taxon>Sordariomycetes</taxon>
        <taxon>Hypocreomycetidae</taxon>
        <taxon>Hypocreales</taxon>
        <taxon>Nectriaceae</taxon>
        <taxon>Fusarium</taxon>
    </lineage>
</organism>
<dbReference type="PANTHER" id="PTHR33577:SF19">
    <property type="entry name" value="HEME HALOPEROXIDASE FAMILY PROFILE DOMAIN-CONTAINING PROTEIN-RELATED"/>
    <property type="match status" value="1"/>
</dbReference>
<dbReference type="PROSITE" id="PS51405">
    <property type="entry name" value="HEME_HALOPEROXIDASE"/>
    <property type="match status" value="1"/>
</dbReference>